<name>A0A0H1BKZ7_9EURO</name>
<dbReference type="Proteomes" id="UP000053573">
    <property type="component" value="Unassembled WGS sequence"/>
</dbReference>
<reference evidence="2" key="1">
    <citation type="journal article" date="2015" name="PLoS Genet.">
        <title>The dynamic genome and transcriptome of the human fungal pathogen Blastomyces and close relative Emmonsia.</title>
        <authorList>
            <person name="Munoz J.F."/>
            <person name="Gauthier G.M."/>
            <person name="Desjardins C.A."/>
            <person name="Gallo J.E."/>
            <person name="Holder J."/>
            <person name="Sullivan T.D."/>
            <person name="Marty A.J."/>
            <person name="Carmen J.C."/>
            <person name="Chen Z."/>
            <person name="Ding L."/>
            <person name="Gujja S."/>
            <person name="Magrini V."/>
            <person name="Misas E."/>
            <person name="Mitreva M."/>
            <person name="Priest M."/>
            <person name="Saif S."/>
            <person name="Whiston E.A."/>
            <person name="Young S."/>
            <person name="Zeng Q."/>
            <person name="Goldman W.E."/>
            <person name="Mardis E.R."/>
            <person name="Taylor J.W."/>
            <person name="McEwen J.G."/>
            <person name="Clay O.K."/>
            <person name="Klein B.S."/>
            <person name="Cuomo C.A."/>
        </authorList>
    </citation>
    <scope>NUCLEOTIDE SEQUENCE [LARGE SCALE GENOMIC DNA]</scope>
    <source>
        <strain evidence="2">UAMH 139</strain>
    </source>
</reference>
<dbReference type="EMBL" id="LDEV01001416">
    <property type="protein sequence ID" value="KLJ11722.1"/>
    <property type="molecule type" value="Genomic_DNA"/>
</dbReference>
<dbReference type="AlphaFoldDB" id="A0A0H1BKZ7"/>
<evidence type="ECO:0000313" key="1">
    <source>
        <dbReference type="EMBL" id="KLJ11722.1"/>
    </source>
</evidence>
<gene>
    <name evidence="1" type="ORF">EMPG_13109</name>
</gene>
<organism evidence="1 2">
    <name type="scientific">Blastomyces silverae</name>
    <dbReference type="NCBI Taxonomy" id="2060906"/>
    <lineage>
        <taxon>Eukaryota</taxon>
        <taxon>Fungi</taxon>
        <taxon>Dikarya</taxon>
        <taxon>Ascomycota</taxon>
        <taxon>Pezizomycotina</taxon>
        <taxon>Eurotiomycetes</taxon>
        <taxon>Eurotiomycetidae</taxon>
        <taxon>Onygenales</taxon>
        <taxon>Ajellomycetaceae</taxon>
        <taxon>Blastomyces</taxon>
    </lineage>
</organism>
<proteinExistence type="predicted"/>
<protein>
    <submittedName>
        <fullName evidence="1">Uncharacterized protein</fullName>
    </submittedName>
</protein>
<comment type="caution">
    <text evidence="1">The sequence shown here is derived from an EMBL/GenBank/DDBJ whole genome shotgun (WGS) entry which is preliminary data.</text>
</comment>
<dbReference type="OrthoDB" id="4187480at2759"/>
<feature type="non-terminal residue" evidence="1">
    <location>
        <position position="1"/>
    </location>
</feature>
<evidence type="ECO:0000313" key="2">
    <source>
        <dbReference type="Proteomes" id="UP000053573"/>
    </source>
</evidence>
<feature type="non-terminal residue" evidence="1">
    <location>
        <position position="52"/>
    </location>
</feature>
<keyword evidence="2" id="KW-1185">Reference proteome</keyword>
<sequence>LYKEMNDITIKLKRSDYIFIKYFIIIRTDYIHLEYRVKDFIFFNYLFIKISK</sequence>
<accession>A0A0H1BKZ7</accession>